<dbReference type="Pfam" id="PF05489">
    <property type="entry name" value="Phage_tail_X"/>
    <property type="match status" value="1"/>
</dbReference>
<dbReference type="InterPro" id="IPR008861">
    <property type="entry name" value="GpX-like"/>
</dbReference>
<proteinExistence type="predicted"/>
<accession>A0A7W6PT99</accession>
<dbReference type="EMBL" id="JACIEC010000012">
    <property type="protein sequence ID" value="MBB4145829.1"/>
    <property type="molecule type" value="Genomic_DNA"/>
</dbReference>
<comment type="caution">
    <text evidence="1">The sequence shown here is derived from an EMBL/GenBank/DDBJ whole genome shotgun (WGS) entry which is preliminary data.</text>
</comment>
<reference evidence="1 2" key="1">
    <citation type="submission" date="2020-08" db="EMBL/GenBank/DDBJ databases">
        <title>Genomic Encyclopedia of Type Strains, Phase IV (KMG-IV): sequencing the most valuable type-strain genomes for metagenomic binning, comparative biology and taxonomic classification.</title>
        <authorList>
            <person name="Goeker M."/>
        </authorList>
    </citation>
    <scope>NUCLEOTIDE SEQUENCE [LARGE SCALE GENOMIC DNA]</scope>
    <source>
        <strain evidence="1 2">DSM 29514</strain>
    </source>
</reference>
<dbReference type="AlphaFoldDB" id="A0A7W6PT99"/>
<dbReference type="Proteomes" id="UP000519897">
    <property type="component" value="Unassembled WGS sequence"/>
</dbReference>
<sequence length="74" mass="8203">MPEKITVRGVGLTVELLLHRKYGVRGRKLINEALRINPGLADQGAILSLGTSLLLPDLPVQEVSRLQQRSLFKD</sequence>
<protein>
    <submittedName>
        <fullName evidence="1">Phage tail protein X</fullName>
    </submittedName>
</protein>
<evidence type="ECO:0000313" key="2">
    <source>
        <dbReference type="Proteomes" id="UP000519897"/>
    </source>
</evidence>
<gene>
    <name evidence="1" type="ORF">GGQ72_004395</name>
</gene>
<keyword evidence="2" id="KW-1185">Reference proteome</keyword>
<name>A0A7W6PT99_9HYPH</name>
<organism evidence="1 2">
    <name type="scientific">Rhizobium rhizoryzae</name>
    <dbReference type="NCBI Taxonomy" id="451876"/>
    <lineage>
        <taxon>Bacteria</taxon>
        <taxon>Pseudomonadati</taxon>
        <taxon>Pseudomonadota</taxon>
        <taxon>Alphaproteobacteria</taxon>
        <taxon>Hyphomicrobiales</taxon>
        <taxon>Rhizobiaceae</taxon>
        <taxon>Rhizobium/Agrobacterium group</taxon>
        <taxon>Rhizobium</taxon>
    </lineage>
</organism>
<dbReference type="RefSeq" id="WP_165130335.1">
    <property type="nucleotide sequence ID" value="NZ_CP049247.1"/>
</dbReference>
<evidence type="ECO:0000313" key="1">
    <source>
        <dbReference type="EMBL" id="MBB4145829.1"/>
    </source>
</evidence>